<evidence type="ECO:0008006" key="4">
    <source>
        <dbReference type="Google" id="ProtNLM"/>
    </source>
</evidence>
<evidence type="ECO:0000313" key="3">
    <source>
        <dbReference type="Proteomes" id="UP000178175"/>
    </source>
</evidence>
<feature type="transmembrane region" description="Helical" evidence="1">
    <location>
        <begin position="15"/>
        <end position="32"/>
    </location>
</feature>
<keyword evidence="1" id="KW-1133">Transmembrane helix</keyword>
<dbReference type="InterPro" id="IPR019099">
    <property type="entry name" value="Uncharacterised_PGPGW_TM"/>
</dbReference>
<gene>
    <name evidence="2" type="ORF">A3C70_01920</name>
</gene>
<protein>
    <recommendedName>
        <fullName evidence="4">Transmembrane protein (PGPGW)</fullName>
    </recommendedName>
</protein>
<dbReference type="Pfam" id="PF09656">
    <property type="entry name" value="PGPGW"/>
    <property type="match status" value="1"/>
</dbReference>
<dbReference type="Proteomes" id="UP000178175">
    <property type="component" value="Unassembled WGS sequence"/>
</dbReference>
<sequence>MKEKIKKIWTENPKVRKTVGVILVVIGLISIITPFTPVGFLLVLGLEILGIRFLVWDKLKNWFKKELPK</sequence>
<proteinExistence type="predicted"/>
<keyword evidence="1" id="KW-0472">Membrane</keyword>
<evidence type="ECO:0000313" key="2">
    <source>
        <dbReference type="EMBL" id="OHA96641.1"/>
    </source>
</evidence>
<comment type="caution">
    <text evidence="2">The sequence shown here is derived from an EMBL/GenBank/DDBJ whole genome shotgun (WGS) entry which is preliminary data.</text>
</comment>
<keyword evidence="1" id="KW-0812">Transmembrane</keyword>
<name>A0A1G2TJ50_9BACT</name>
<organism evidence="2 3">
    <name type="scientific">Candidatus Zambryskibacteria bacterium RIFCSPHIGHO2_02_FULL_43_14</name>
    <dbReference type="NCBI Taxonomy" id="1802748"/>
    <lineage>
        <taxon>Bacteria</taxon>
        <taxon>Candidatus Zambryskiibacteriota</taxon>
    </lineage>
</organism>
<dbReference type="EMBL" id="MHVR01000005">
    <property type="protein sequence ID" value="OHA96641.1"/>
    <property type="molecule type" value="Genomic_DNA"/>
</dbReference>
<dbReference type="AlphaFoldDB" id="A0A1G2TJ50"/>
<accession>A0A1G2TJ50</accession>
<evidence type="ECO:0000256" key="1">
    <source>
        <dbReference type="SAM" id="Phobius"/>
    </source>
</evidence>
<reference evidence="2 3" key="1">
    <citation type="journal article" date="2016" name="Nat. Commun.">
        <title>Thousands of microbial genomes shed light on interconnected biogeochemical processes in an aquifer system.</title>
        <authorList>
            <person name="Anantharaman K."/>
            <person name="Brown C.T."/>
            <person name="Hug L.A."/>
            <person name="Sharon I."/>
            <person name="Castelle C.J."/>
            <person name="Probst A.J."/>
            <person name="Thomas B.C."/>
            <person name="Singh A."/>
            <person name="Wilkins M.J."/>
            <person name="Karaoz U."/>
            <person name="Brodie E.L."/>
            <person name="Williams K.H."/>
            <person name="Hubbard S.S."/>
            <person name="Banfield J.F."/>
        </authorList>
    </citation>
    <scope>NUCLEOTIDE SEQUENCE [LARGE SCALE GENOMIC DNA]</scope>
</reference>